<feature type="binding site" evidence="14">
    <location>
        <position position="350"/>
    </location>
    <ligand>
        <name>S-adenosyl-L-methionine</name>
        <dbReference type="ChEBI" id="CHEBI:59789"/>
    </ligand>
</feature>
<feature type="domain" description="Radical SAM core" evidence="16">
    <location>
        <begin position="143"/>
        <end position="390"/>
    </location>
</feature>
<dbReference type="SFLD" id="SFLDF00275">
    <property type="entry name" value="adenosine_C2_methyltransferase"/>
    <property type="match status" value="1"/>
</dbReference>
<keyword evidence="9 14" id="KW-0819">tRNA processing</keyword>
<evidence type="ECO:0000256" key="10">
    <source>
        <dbReference type="ARBA" id="ARBA00022723"/>
    </source>
</evidence>
<dbReference type="Proteomes" id="UP001055125">
    <property type="component" value="Unassembled WGS sequence"/>
</dbReference>
<dbReference type="GO" id="GO:0032259">
    <property type="term" value="P:methylation"/>
    <property type="evidence" value="ECO:0007669"/>
    <property type="project" value="UniProtKB-KW"/>
</dbReference>
<keyword evidence="11 14" id="KW-0408">Iron</keyword>
<evidence type="ECO:0000256" key="13">
    <source>
        <dbReference type="ARBA" id="ARBA00023157"/>
    </source>
</evidence>
<dbReference type="InterPro" id="IPR040072">
    <property type="entry name" value="Methyltransferase_A"/>
</dbReference>
<comment type="catalytic activity">
    <reaction evidence="14">
        <text>adenosine(37) in tRNA + 2 reduced [2Fe-2S]-[ferredoxin] + 2 S-adenosyl-L-methionine = 2-methyladenosine(37) in tRNA + 5'-deoxyadenosine + L-methionine + 2 oxidized [2Fe-2S]-[ferredoxin] + S-adenosyl-L-homocysteine</text>
        <dbReference type="Rhea" id="RHEA:43332"/>
        <dbReference type="Rhea" id="RHEA-COMP:10000"/>
        <dbReference type="Rhea" id="RHEA-COMP:10001"/>
        <dbReference type="Rhea" id="RHEA-COMP:10162"/>
        <dbReference type="Rhea" id="RHEA-COMP:10485"/>
        <dbReference type="ChEBI" id="CHEBI:17319"/>
        <dbReference type="ChEBI" id="CHEBI:33737"/>
        <dbReference type="ChEBI" id="CHEBI:33738"/>
        <dbReference type="ChEBI" id="CHEBI:57844"/>
        <dbReference type="ChEBI" id="CHEBI:57856"/>
        <dbReference type="ChEBI" id="CHEBI:59789"/>
        <dbReference type="ChEBI" id="CHEBI:74411"/>
        <dbReference type="ChEBI" id="CHEBI:74497"/>
        <dbReference type="EC" id="2.1.1.192"/>
    </reaction>
</comment>
<keyword evidence="5 14" id="KW-0698">rRNA processing</keyword>
<feature type="binding site" evidence="14">
    <location>
        <position position="251"/>
    </location>
    <ligand>
        <name>S-adenosyl-L-methionine</name>
        <dbReference type="ChEBI" id="CHEBI:59789"/>
    </ligand>
</feature>
<evidence type="ECO:0000256" key="11">
    <source>
        <dbReference type="ARBA" id="ARBA00023004"/>
    </source>
</evidence>
<feature type="binding site" evidence="14">
    <location>
        <position position="157"/>
    </location>
    <ligand>
        <name>[4Fe-4S] cluster</name>
        <dbReference type="ChEBI" id="CHEBI:49883"/>
        <note>4Fe-4S-S-AdoMet</note>
    </ligand>
</feature>
<comment type="subcellular location">
    <subcellularLocation>
        <location evidence="1 14">Cytoplasm</location>
    </subcellularLocation>
</comment>
<evidence type="ECO:0000256" key="1">
    <source>
        <dbReference type="ARBA" id="ARBA00004496"/>
    </source>
</evidence>
<dbReference type="GO" id="GO:0008168">
    <property type="term" value="F:methyltransferase activity"/>
    <property type="evidence" value="ECO:0007669"/>
    <property type="project" value="UniProtKB-KW"/>
</dbReference>
<evidence type="ECO:0000256" key="8">
    <source>
        <dbReference type="ARBA" id="ARBA00022691"/>
    </source>
</evidence>
<comment type="caution">
    <text evidence="14">Lacks conserved residue(s) required for the propagation of feature annotation.</text>
</comment>
<evidence type="ECO:0000256" key="6">
    <source>
        <dbReference type="ARBA" id="ARBA00022603"/>
    </source>
</evidence>
<comment type="similarity">
    <text evidence="2 14">Belongs to the radical SAM superfamily. RlmN family.</text>
</comment>
<dbReference type="EC" id="2.1.1.192" evidence="14"/>
<dbReference type="InterPro" id="IPR007197">
    <property type="entry name" value="rSAM"/>
</dbReference>
<proteinExistence type="inferred from homology"/>
<keyword evidence="18" id="KW-1185">Reference proteome</keyword>
<feature type="active site" description="S-methylcysteine intermediate" evidence="14">
    <location>
        <position position="393"/>
    </location>
</feature>
<dbReference type="CDD" id="cd01335">
    <property type="entry name" value="Radical_SAM"/>
    <property type="match status" value="1"/>
</dbReference>
<evidence type="ECO:0000256" key="15">
    <source>
        <dbReference type="SAM" id="MobiDB-lite"/>
    </source>
</evidence>
<dbReference type="NCBIfam" id="TIGR00048">
    <property type="entry name" value="rRNA_mod_RlmN"/>
    <property type="match status" value="1"/>
</dbReference>
<keyword evidence="7 14" id="KW-0808">Transferase</keyword>
<dbReference type="Gene3D" id="1.10.150.530">
    <property type="match status" value="1"/>
</dbReference>
<evidence type="ECO:0000256" key="4">
    <source>
        <dbReference type="ARBA" id="ARBA00022490"/>
    </source>
</evidence>
<keyword evidence="8 14" id="KW-0949">S-adenosyl-L-methionine</keyword>
<evidence type="ECO:0000256" key="3">
    <source>
        <dbReference type="ARBA" id="ARBA00022485"/>
    </source>
</evidence>
<keyword evidence="12 14" id="KW-0411">Iron-sulfur</keyword>
<dbReference type="Gene3D" id="3.20.20.70">
    <property type="entry name" value="Aldolase class I"/>
    <property type="match status" value="1"/>
</dbReference>
<reference evidence="17" key="2">
    <citation type="submission" date="2021-08" db="EMBL/GenBank/DDBJ databases">
        <authorList>
            <person name="Tani A."/>
            <person name="Ola A."/>
            <person name="Ogura Y."/>
            <person name="Katsura K."/>
            <person name="Hayashi T."/>
        </authorList>
    </citation>
    <scope>NUCLEOTIDE SEQUENCE</scope>
    <source>
        <strain evidence="17">DSM 19015</strain>
    </source>
</reference>
<dbReference type="SFLD" id="SFLDS00029">
    <property type="entry name" value="Radical_SAM"/>
    <property type="match status" value="1"/>
</dbReference>
<evidence type="ECO:0000256" key="12">
    <source>
        <dbReference type="ARBA" id="ARBA00023014"/>
    </source>
</evidence>
<feature type="binding site" evidence="14">
    <location>
        <position position="161"/>
    </location>
    <ligand>
        <name>[4Fe-4S] cluster</name>
        <dbReference type="ChEBI" id="CHEBI:49883"/>
        <note>4Fe-4S-S-AdoMet</note>
    </ligand>
</feature>
<reference evidence="17" key="1">
    <citation type="journal article" date="2021" name="Front. Microbiol.">
        <title>Comprehensive Comparative Genomics and Phenotyping of Methylobacterium Species.</title>
        <authorList>
            <person name="Alessa O."/>
            <person name="Ogura Y."/>
            <person name="Fujitani Y."/>
            <person name="Takami H."/>
            <person name="Hayashi T."/>
            <person name="Sahin N."/>
            <person name="Tani A."/>
        </authorList>
    </citation>
    <scope>NUCLEOTIDE SEQUENCE</scope>
    <source>
        <strain evidence="17">DSM 19015</strain>
    </source>
</reference>
<dbReference type="HAMAP" id="MF_01849">
    <property type="entry name" value="RNA_methyltr_RlmN"/>
    <property type="match status" value="1"/>
</dbReference>
<dbReference type="PIRSF" id="PIRSF006004">
    <property type="entry name" value="CHP00048"/>
    <property type="match status" value="1"/>
</dbReference>
<gene>
    <name evidence="14 17" type="primary">rlmN</name>
    <name evidence="17" type="ORF">OCOJLMKI_1097</name>
</gene>
<dbReference type="InterPro" id="IPR048641">
    <property type="entry name" value="RlmN_N"/>
</dbReference>
<comment type="catalytic activity">
    <reaction evidence="14">
        <text>adenosine(2503) in 23S rRNA + 2 reduced [2Fe-2S]-[ferredoxin] + 2 S-adenosyl-L-methionine = 2-methyladenosine(2503) in 23S rRNA + 5'-deoxyadenosine + L-methionine + 2 oxidized [2Fe-2S]-[ferredoxin] + S-adenosyl-L-homocysteine</text>
        <dbReference type="Rhea" id="RHEA:42916"/>
        <dbReference type="Rhea" id="RHEA-COMP:10000"/>
        <dbReference type="Rhea" id="RHEA-COMP:10001"/>
        <dbReference type="Rhea" id="RHEA-COMP:10152"/>
        <dbReference type="Rhea" id="RHEA-COMP:10282"/>
        <dbReference type="ChEBI" id="CHEBI:17319"/>
        <dbReference type="ChEBI" id="CHEBI:33737"/>
        <dbReference type="ChEBI" id="CHEBI:33738"/>
        <dbReference type="ChEBI" id="CHEBI:57844"/>
        <dbReference type="ChEBI" id="CHEBI:57856"/>
        <dbReference type="ChEBI" id="CHEBI:59789"/>
        <dbReference type="ChEBI" id="CHEBI:74411"/>
        <dbReference type="ChEBI" id="CHEBI:74497"/>
        <dbReference type="EC" id="2.1.1.192"/>
    </reaction>
</comment>
<evidence type="ECO:0000256" key="9">
    <source>
        <dbReference type="ARBA" id="ARBA00022694"/>
    </source>
</evidence>
<dbReference type="InterPro" id="IPR004383">
    <property type="entry name" value="rRNA_lsu_MTrfase_RlmN/Cfr"/>
</dbReference>
<feature type="binding site" evidence="14">
    <location>
        <begin position="219"/>
        <end position="220"/>
    </location>
    <ligand>
        <name>S-adenosyl-L-methionine</name>
        <dbReference type="ChEBI" id="CHEBI:59789"/>
    </ligand>
</feature>
<feature type="region of interest" description="Disordered" evidence="15">
    <location>
        <begin position="1"/>
        <end position="37"/>
    </location>
</feature>
<dbReference type="InterPro" id="IPR027492">
    <property type="entry name" value="RNA_MTrfase_RlmN"/>
</dbReference>
<evidence type="ECO:0000256" key="5">
    <source>
        <dbReference type="ARBA" id="ARBA00022552"/>
    </source>
</evidence>
<dbReference type="InterPro" id="IPR058240">
    <property type="entry name" value="rSAM_sf"/>
</dbReference>
<evidence type="ECO:0000313" key="17">
    <source>
        <dbReference type="EMBL" id="GJD93899.1"/>
    </source>
</evidence>
<sequence>MATASFDTARPAPGAAPAIEKIPEFRPEAEPALPGRPSLVGLTRAGLKERISAIGVPERESRMRAGQVWHWLNVRGATAFDQMTNVGKGLKTELAAAYTLDRPEIVTEQVSRDGTRKWLLRMPPTGRHDHNRGAEIECVYIPGRGRGTLCVSSQVGCTLTCSFCHTGTQRLVRNLSAAEITAQLVVARDRLGDWAVPGATNGVDESRRAVTNIVFMGMGEPLYNLDNVIDAVGVMADQEGLGLSRRRITVSTSGVVPQMRRLGEDAHAMLAISLHAVRDDLRDTLVPLNRKYPLAELIAACRAYPGLNNARRITFEYVMLKGVNDSDADARELVRLLKGIPAKINLIPFNPWPGSAYACSDWERIERFAEIVYEAGYASPVRTPRGRDILAACGQLKSETEKLRARARMMLEEGLGAEGFYAAADEDDAEG</sequence>
<evidence type="ECO:0000259" key="16">
    <source>
        <dbReference type="PROSITE" id="PS51918"/>
    </source>
</evidence>
<dbReference type="InterPro" id="IPR013785">
    <property type="entry name" value="Aldolase_TIM"/>
</dbReference>
<comment type="cofactor">
    <cofactor evidence="14">
        <name>[4Fe-4S] cluster</name>
        <dbReference type="ChEBI" id="CHEBI:49883"/>
    </cofactor>
    <text evidence="14">Binds 1 [4Fe-4S] cluster. The cluster is coordinated with 3 cysteines and an exchangeable S-adenosyl-L-methionine.</text>
</comment>
<feature type="active site" description="Proton acceptor" evidence="14">
    <location>
        <position position="137"/>
    </location>
</feature>
<evidence type="ECO:0000256" key="14">
    <source>
        <dbReference type="HAMAP-Rule" id="MF_01849"/>
    </source>
</evidence>
<accession>A0ABQ4RW32</accession>
<keyword evidence="10 14" id="KW-0479">Metal-binding</keyword>
<dbReference type="Pfam" id="PF04055">
    <property type="entry name" value="Radical_SAM"/>
    <property type="match status" value="1"/>
</dbReference>
<dbReference type="PANTHER" id="PTHR30544:SF5">
    <property type="entry name" value="RADICAL SAM CORE DOMAIN-CONTAINING PROTEIN"/>
    <property type="match status" value="1"/>
</dbReference>
<keyword evidence="13 14" id="KW-1015">Disulfide bond</keyword>
<feature type="binding site" evidence="14">
    <location>
        <begin position="273"/>
        <end position="275"/>
    </location>
    <ligand>
        <name>S-adenosyl-L-methionine</name>
        <dbReference type="ChEBI" id="CHEBI:59789"/>
    </ligand>
</feature>
<protein>
    <recommendedName>
        <fullName evidence="14">Dual-specificity RNA methyltransferase RlmN</fullName>
        <ecNumber evidence="14">2.1.1.192</ecNumber>
    </recommendedName>
    <alternativeName>
        <fullName evidence="14">23S rRNA (adenine(2503)-C(2))-methyltransferase</fullName>
    </alternativeName>
    <alternativeName>
        <fullName evidence="14">23S rRNA m2A2503 methyltransferase</fullName>
    </alternativeName>
    <alternativeName>
        <fullName evidence="14">Ribosomal RNA large subunit methyltransferase N</fullName>
    </alternativeName>
    <alternativeName>
        <fullName evidence="14">tRNA (adenine(37)-C(2))-methyltransferase</fullName>
    </alternativeName>
    <alternativeName>
        <fullName evidence="14">tRNA m2A37 methyltransferase</fullName>
    </alternativeName>
</protein>
<organism evidence="17 18">
    <name type="scientific">Methylobacterium iners</name>
    <dbReference type="NCBI Taxonomy" id="418707"/>
    <lineage>
        <taxon>Bacteria</taxon>
        <taxon>Pseudomonadati</taxon>
        <taxon>Pseudomonadota</taxon>
        <taxon>Alphaproteobacteria</taxon>
        <taxon>Hyphomicrobiales</taxon>
        <taxon>Methylobacteriaceae</taxon>
        <taxon>Methylobacterium</taxon>
    </lineage>
</organism>
<dbReference type="Pfam" id="PF21016">
    <property type="entry name" value="RlmN_N"/>
    <property type="match status" value="1"/>
</dbReference>
<comment type="caution">
    <text evidence="17">The sequence shown here is derived from an EMBL/GenBank/DDBJ whole genome shotgun (WGS) entry which is preliminary data.</text>
</comment>
<keyword evidence="3 14" id="KW-0004">4Fe-4S</keyword>
<dbReference type="EMBL" id="BPQP01000016">
    <property type="protein sequence ID" value="GJD93899.1"/>
    <property type="molecule type" value="Genomic_DNA"/>
</dbReference>
<dbReference type="RefSeq" id="WP_238243088.1">
    <property type="nucleotide sequence ID" value="NZ_BPQP01000016.1"/>
</dbReference>
<evidence type="ECO:0000313" key="18">
    <source>
        <dbReference type="Proteomes" id="UP001055125"/>
    </source>
</evidence>
<name>A0ABQ4RW32_9HYPH</name>
<feature type="binding site" evidence="14">
    <location>
        <position position="164"/>
    </location>
    <ligand>
        <name>[4Fe-4S] cluster</name>
        <dbReference type="ChEBI" id="CHEBI:49883"/>
        <note>4Fe-4S-S-AdoMet</note>
    </ligand>
</feature>
<comment type="function">
    <text evidence="14">Specifically methylates position 2 of adenine 2503 in 23S rRNA and position 2 of adenine 37 in tRNAs. m2A2503 modification seems to play a crucial role in the proofreading step occurring at the peptidyl transferase center and thus would serve to optimize ribosomal fidelity.</text>
</comment>
<evidence type="ECO:0000256" key="2">
    <source>
        <dbReference type="ARBA" id="ARBA00007544"/>
    </source>
</evidence>
<keyword evidence="6 14" id="KW-0489">Methyltransferase</keyword>
<comment type="miscellaneous">
    <text evidence="14">Reaction proceeds by a ping-pong mechanism involving intermediate methylation of a conserved cysteine residue.</text>
</comment>
<dbReference type="SUPFAM" id="SSF102114">
    <property type="entry name" value="Radical SAM enzymes"/>
    <property type="match status" value="1"/>
</dbReference>
<evidence type="ECO:0000256" key="7">
    <source>
        <dbReference type="ARBA" id="ARBA00022679"/>
    </source>
</evidence>
<dbReference type="PROSITE" id="PS51918">
    <property type="entry name" value="RADICAL_SAM"/>
    <property type="match status" value="1"/>
</dbReference>
<dbReference type="PANTHER" id="PTHR30544">
    <property type="entry name" value="23S RRNA METHYLTRANSFERASE"/>
    <property type="match status" value="1"/>
</dbReference>
<keyword evidence="4 14" id="KW-0963">Cytoplasm</keyword>
<dbReference type="SFLD" id="SFLDG01062">
    <property type="entry name" value="methyltransferase_(Class_A)"/>
    <property type="match status" value="1"/>
</dbReference>